<evidence type="ECO:0000256" key="1">
    <source>
        <dbReference type="ARBA" id="ARBA00022801"/>
    </source>
</evidence>
<sequence length="199" mass="20854">MITAAALLLLAACKQESDPLPEYRPAEAGTVDHALCLLGFTAVAVRTVSTGHQLVQVSINGKSGSFVLDTGANLTVVNQGQAERFGLSGQSGIAGLGASIRAPAGERAQLAKVERLQIGSIAIRQERVMIANLDSLLDVLGRATGETVSGIIGQDVLDEHRAIIDVARPMLYLMKEDREPAPVAAETCQSPAQQQGTKT</sequence>
<evidence type="ECO:0000259" key="2">
    <source>
        <dbReference type="PROSITE" id="PS50175"/>
    </source>
</evidence>
<gene>
    <name evidence="3" type="ORF">H3V42_15280</name>
</gene>
<evidence type="ECO:0000313" key="4">
    <source>
        <dbReference type="Proteomes" id="UP000515377"/>
    </source>
</evidence>
<evidence type="ECO:0000313" key="3">
    <source>
        <dbReference type="EMBL" id="QNG48749.1"/>
    </source>
</evidence>
<dbReference type="SUPFAM" id="SSF50630">
    <property type="entry name" value="Acid proteases"/>
    <property type="match status" value="1"/>
</dbReference>
<feature type="domain" description="Peptidase A2" evidence="2">
    <location>
        <begin position="64"/>
        <end position="144"/>
    </location>
</feature>
<dbReference type="InterPro" id="IPR034122">
    <property type="entry name" value="Retropepsin-like_bacterial"/>
</dbReference>
<name>A0A9X7UG67_SPHYA</name>
<dbReference type="PROSITE" id="PS50175">
    <property type="entry name" value="ASP_PROT_RETROV"/>
    <property type="match status" value="1"/>
</dbReference>
<keyword evidence="3" id="KW-0645">Protease</keyword>
<organism evidence="3 4">
    <name type="scientific">Sphingobium yanoikuyae</name>
    <name type="common">Sphingomonas yanoikuyae</name>
    <dbReference type="NCBI Taxonomy" id="13690"/>
    <lineage>
        <taxon>Bacteria</taxon>
        <taxon>Pseudomonadati</taxon>
        <taxon>Pseudomonadota</taxon>
        <taxon>Alphaproteobacteria</taxon>
        <taxon>Sphingomonadales</taxon>
        <taxon>Sphingomonadaceae</taxon>
        <taxon>Sphingobium</taxon>
    </lineage>
</organism>
<dbReference type="Pfam" id="PF13650">
    <property type="entry name" value="Asp_protease_2"/>
    <property type="match status" value="1"/>
</dbReference>
<dbReference type="InterPro" id="IPR001995">
    <property type="entry name" value="Peptidase_A2_cat"/>
</dbReference>
<dbReference type="InterPro" id="IPR001969">
    <property type="entry name" value="Aspartic_peptidase_AS"/>
</dbReference>
<protein>
    <submittedName>
        <fullName evidence="3">Clan AA aspartic protease</fullName>
    </submittedName>
</protein>
<dbReference type="CDD" id="cd05483">
    <property type="entry name" value="retropepsin_like_bacteria"/>
    <property type="match status" value="1"/>
</dbReference>
<dbReference type="PROSITE" id="PS00141">
    <property type="entry name" value="ASP_PROTEASE"/>
    <property type="match status" value="1"/>
</dbReference>
<dbReference type="GO" id="GO:0006508">
    <property type="term" value="P:proteolysis"/>
    <property type="evidence" value="ECO:0007669"/>
    <property type="project" value="UniProtKB-KW"/>
</dbReference>
<dbReference type="GO" id="GO:0004190">
    <property type="term" value="F:aspartic-type endopeptidase activity"/>
    <property type="evidence" value="ECO:0007669"/>
    <property type="project" value="InterPro"/>
</dbReference>
<dbReference type="AlphaFoldDB" id="A0A9X7UG67"/>
<keyword evidence="1" id="KW-0378">Hydrolase</keyword>
<dbReference type="Proteomes" id="UP000515377">
    <property type="component" value="Chromosome"/>
</dbReference>
<accession>A0A9X7UG67</accession>
<dbReference type="EMBL" id="CP060122">
    <property type="protein sequence ID" value="QNG48749.1"/>
    <property type="molecule type" value="Genomic_DNA"/>
</dbReference>
<reference evidence="3 4" key="1">
    <citation type="submission" date="2020-07" db="EMBL/GenBank/DDBJ databases">
        <title>Whole genome sequence of Sphingobium yanoikuyae A3.</title>
        <authorList>
            <person name="Han S.-S."/>
        </authorList>
    </citation>
    <scope>NUCLEOTIDE SEQUENCE [LARGE SCALE GENOMIC DNA]</scope>
    <source>
        <strain evidence="3 4">A3</strain>
    </source>
</reference>
<proteinExistence type="predicted"/>
<dbReference type="InterPro" id="IPR021109">
    <property type="entry name" value="Peptidase_aspartic_dom_sf"/>
</dbReference>
<dbReference type="Gene3D" id="2.40.70.10">
    <property type="entry name" value="Acid Proteases"/>
    <property type="match status" value="1"/>
</dbReference>